<protein>
    <submittedName>
        <fullName evidence="1">Uncharacterized protein</fullName>
    </submittedName>
</protein>
<gene>
    <name evidence="1" type="ORF">NECAME_06746</name>
</gene>
<dbReference type="AlphaFoldDB" id="W2TUF0"/>
<sequence>MFEVRRETFAVSGKGITDPCLEERSTGPCRALMTNGDLTKTQKSAYHSSTVAVVKTGTTLKLKRNQHANVWIDFKKSKSVNDL</sequence>
<accession>W2TUF0</accession>
<dbReference type="Proteomes" id="UP000053676">
    <property type="component" value="Unassembled WGS sequence"/>
</dbReference>
<reference evidence="2" key="1">
    <citation type="journal article" date="2014" name="Nat. Genet.">
        <title>Genome of the human hookworm Necator americanus.</title>
        <authorList>
            <person name="Tang Y.T."/>
            <person name="Gao X."/>
            <person name="Rosa B.A."/>
            <person name="Abubucker S."/>
            <person name="Hallsworth-Pepin K."/>
            <person name="Martin J."/>
            <person name="Tyagi R."/>
            <person name="Heizer E."/>
            <person name="Zhang X."/>
            <person name="Bhonagiri-Palsikar V."/>
            <person name="Minx P."/>
            <person name="Warren W.C."/>
            <person name="Wang Q."/>
            <person name="Zhan B."/>
            <person name="Hotez P.J."/>
            <person name="Sternberg P.W."/>
            <person name="Dougall A."/>
            <person name="Gaze S.T."/>
            <person name="Mulvenna J."/>
            <person name="Sotillo J."/>
            <person name="Ranganathan S."/>
            <person name="Rabelo E.M."/>
            <person name="Wilson R.K."/>
            <person name="Felgner P.L."/>
            <person name="Bethony J."/>
            <person name="Hawdon J.M."/>
            <person name="Gasser R.B."/>
            <person name="Loukas A."/>
            <person name="Mitreva M."/>
        </authorList>
    </citation>
    <scope>NUCLEOTIDE SEQUENCE [LARGE SCALE GENOMIC DNA]</scope>
</reference>
<name>W2TUF0_NECAM</name>
<keyword evidence="2" id="KW-1185">Reference proteome</keyword>
<proteinExistence type="predicted"/>
<evidence type="ECO:0000313" key="2">
    <source>
        <dbReference type="Proteomes" id="UP000053676"/>
    </source>
</evidence>
<dbReference type="KEGG" id="nai:NECAME_06746"/>
<dbReference type="EMBL" id="KI657882">
    <property type="protein sequence ID" value="ETN84716.1"/>
    <property type="molecule type" value="Genomic_DNA"/>
</dbReference>
<organism evidence="1 2">
    <name type="scientific">Necator americanus</name>
    <name type="common">Human hookworm</name>
    <dbReference type="NCBI Taxonomy" id="51031"/>
    <lineage>
        <taxon>Eukaryota</taxon>
        <taxon>Metazoa</taxon>
        <taxon>Ecdysozoa</taxon>
        <taxon>Nematoda</taxon>
        <taxon>Chromadorea</taxon>
        <taxon>Rhabditida</taxon>
        <taxon>Rhabditina</taxon>
        <taxon>Rhabditomorpha</taxon>
        <taxon>Strongyloidea</taxon>
        <taxon>Ancylostomatidae</taxon>
        <taxon>Bunostominae</taxon>
        <taxon>Necator</taxon>
    </lineage>
</organism>
<evidence type="ECO:0000313" key="1">
    <source>
        <dbReference type="EMBL" id="ETN84716.1"/>
    </source>
</evidence>